<comment type="function">
    <text evidence="11">High affinity, high specificity proton-dependent sulfate transporter, which mediates sulfate uptake. Provides the sulfur source for the cysteine synthesis pathway.</text>
</comment>
<sequence length="250" mass="28530">MQKAVFSDSGFAYLLRGFQLMTTKGLKRFVVGPILINFVLFAAAFSWLMSRTSGWIDQLMGLLPSYFQWLEYLIWPLTVLFILGLFAFIFTAITNIIAAPFNGLLAEKVEQYESGQPLGDEGVMGLVKDIPRTVGREFQKLAYYLPRAIGFFLLSLVVPVIGQIIWFLWVCWMLAIQYMDYAFDNHKLDFGRMRFELRAQKFRSLSFGMAITIITMLPFINLVIMPVAIAGATAMWVDHYRAKALNSDVL</sequence>
<dbReference type="NCBIfam" id="NF003433">
    <property type="entry name" value="PRK04949.1"/>
    <property type="match status" value="1"/>
</dbReference>
<dbReference type="OrthoDB" id="5292355at2"/>
<keyword evidence="3 11" id="KW-1003">Cell membrane</keyword>
<dbReference type="InterPro" id="IPR050480">
    <property type="entry name" value="CysZ-like"/>
</dbReference>
<protein>
    <recommendedName>
        <fullName evidence="11">Sulfate transporter CysZ</fullName>
    </recommendedName>
</protein>
<evidence type="ECO:0000256" key="4">
    <source>
        <dbReference type="ARBA" id="ARBA00022519"/>
    </source>
</evidence>
<keyword evidence="4 11" id="KW-0997">Cell inner membrane</keyword>
<evidence type="ECO:0000256" key="1">
    <source>
        <dbReference type="ARBA" id="ARBA00004141"/>
    </source>
</evidence>
<evidence type="ECO:0000256" key="9">
    <source>
        <dbReference type="ARBA" id="ARBA00023136"/>
    </source>
</evidence>
<keyword evidence="7 11" id="KW-1133">Transmembrane helix</keyword>
<evidence type="ECO:0000256" key="5">
    <source>
        <dbReference type="ARBA" id="ARBA00022605"/>
    </source>
</evidence>
<keyword evidence="5 11" id="KW-0028">Amino-acid biosynthesis</keyword>
<gene>
    <name evidence="11" type="primary">cysZ</name>
    <name evidence="12" type="ORF">CWE25_10765</name>
</gene>
<comment type="caution">
    <text evidence="12">The sequence shown here is derived from an EMBL/GenBank/DDBJ whole genome shotgun (WGS) entry which is preliminary data.</text>
</comment>
<dbReference type="HAMAP" id="MF_00468">
    <property type="entry name" value="CysZ"/>
    <property type="match status" value="1"/>
</dbReference>
<evidence type="ECO:0000256" key="6">
    <source>
        <dbReference type="ARBA" id="ARBA00022692"/>
    </source>
</evidence>
<dbReference type="GO" id="GO:0019344">
    <property type="term" value="P:cysteine biosynthetic process"/>
    <property type="evidence" value="ECO:0007669"/>
    <property type="project" value="UniProtKB-UniRule"/>
</dbReference>
<dbReference type="PANTHER" id="PTHR37468">
    <property type="entry name" value="SULFATE TRANSPORTER CYSZ"/>
    <property type="match status" value="1"/>
</dbReference>
<organism evidence="12 13">
    <name type="scientific">Idiomarina fontislapidosi</name>
    <dbReference type="NCBI Taxonomy" id="263723"/>
    <lineage>
        <taxon>Bacteria</taxon>
        <taxon>Pseudomonadati</taxon>
        <taxon>Pseudomonadota</taxon>
        <taxon>Gammaproteobacteria</taxon>
        <taxon>Alteromonadales</taxon>
        <taxon>Idiomarinaceae</taxon>
        <taxon>Idiomarina</taxon>
    </lineage>
</organism>
<evidence type="ECO:0000256" key="2">
    <source>
        <dbReference type="ARBA" id="ARBA00022448"/>
    </source>
</evidence>
<evidence type="ECO:0000256" key="3">
    <source>
        <dbReference type="ARBA" id="ARBA00022475"/>
    </source>
</evidence>
<evidence type="ECO:0000256" key="7">
    <source>
        <dbReference type="ARBA" id="ARBA00022989"/>
    </source>
</evidence>
<proteinExistence type="inferred from homology"/>
<dbReference type="Pfam" id="PF07264">
    <property type="entry name" value="EI24"/>
    <property type="match status" value="1"/>
</dbReference>
<evidence type="ECO:0000313" key="12">
    <source>
        <dbReference type="EMBL" id="RUO51412.1"/>
    </source>
</evidence>
<dbReference type="GO" id="GO:0009675">
    <property type="term" value="F:high-affinity sulfate:proton symporter activity"/>
    <property type="evidence" value="ECO:0007669"/>
    <property type="project" value="TreeGrafter"/>
</dbReference>
<dbReference type="AlphaFoldDB" id="A0A432XRT3"/>
<comment type="caution">
    <text evidence="11">Lacks conserved residue(s) required for the propagation of feature annotation.</text>
</comment>
<dbReference type="PANTHER" id="PTHR37468:SF1">
    <property type="entry name" value="SULFATE TRANSPORTER CYSZ"/>
    <property type="match status" value="1"/>
</dbReference>
<keyword evidence="6 11" id="KW-0812">Transmembrane</keyword>
<keyword evidence="9 11" id="KW-0472">Membrane</keyword>
<dbReference type="Proteomes" id="UP000287330">
    <property type="component" value="Unassembled WGS sequence"/>
</dbReference>
<keyword evidence="10 11" id="KW-0198">Cysteine biosynthesis</keyword>
<reference evidence="13" key="1">
    <citation type="journal article" date="2018" name="Front. Microbiol.">
        <title>Genome-Based Analysis Reveals the Taxonomy and Diversity of the Family Idiomarinaceae.</title>
        <authorList>
            <person name="Liu Y."/>
            <person name="Lai Q."/>
            <person name="Shao Z."/>
        </authorList>
    </citation>
    <scope>NUCLEOTIDE SEQUENCE [LARGE SCALE GENOMIC DNA]</scope>
    <source>
        <strain evidence="13">F23</strain>
    </source>
</reference>
<evidence type="ECO:0000256" key="10">
    <source>
        <dbReference type="ARBA" id="ARBA00023192"/>
    </source>
</evidence>
<keyword evidence="13" id="KW-1185">Reference proteome</keyword>
<evidence type="ECO:0000256" key="8">
    <source>
        <dbReference type="ARBA" id="ARBA00023032"/>
    </source>
</evidence>
<dbReference type="InterPro" id="IPR059112">
    <property type="entry name" value="CysZ/EI24"/>
</dbReference>
<feature type="transmembrane region" description="Helical" evidence="11">
    <location>
        <begin position="29"/>
        <end position="49"/>
    </location>
</feature>
<keyword evidence="8 11" id="KW-0764">Sulfate transport</keyword>
<dbReference type="EMBL" id="PIPV01000010">
    <property type="protein sequence ID" value="RUO51412.1"/>
    <property type="molecule type" value="Genomic_DNA"/>
</dbReference>
<keyword evidence="2 11" id="KW-0813">Transport</keyword>
<comment type="subcellular location">
    <subcellularLocation>
        <location evidence="11">Cell inner membrane</location>
        <topology evidence="11">Multi-pass membrane protein</topology>
    </subcellularLocation>
    <subcellularLocation>
        <location evidence="1">Membrane</location>
        <topology evidence="1">Multi-pass membrane protein</topology>
    </subcellularLocation>
</comment>
<dbReference type="GO" id="GO:0000103">
    <property type="term" value="P:sulfate assimilation"/>
    <property type="evidence" value="ECO:0007669"/>
    <property type="project" value="InterPro"/>
</dbReference>
<evidence type="ECO:0000256" key="11">
    <source>
        <dbReference type="HAMAP-Rule" id="MF_00468"/>
    </source>
</evidence>
<feature type="transmembrane region" description="Helical" evidence="11">
    <location>
        <begin position="204"/>
        <end position="237"/>
    </location>
</feature>
<feature type="transmembrane region" description="Helical" evidence="11">
    <location>
        <begin position="69"/>
        <end position="98"/>
    </location>
</feature>
<comment type="similarity">
    <text evidence="11">Belongs to the CysZ family.</text>
</comment>
<dbReference type="GO" id="GO:0005886">
    <property type="term" value="C:plasma membrane"/>
    <property type="evidence" value="ECO:0007669"/>
    <property type="project" value="UniProtKB-SubCell"/>
</dbReference>
<dbReference type="InterPro" id="IPR022985">
    <property type="entry name" value="Sulfate_CysZ"/>
</dbReference>
<evidence type="ECO:0000313" key="13">
    <source>
        <dbReference type="Proteomes" id="UP000287330"/>
    </source>
</evidence>
<dbReference type="RefSeq" id="WP_110575678.1">
    <property type="nucleotide sequence ID" value="NZ_PIPV01000010.1"/>
</dbReference>
<accession>A0A432XRT3</accession>
<name>A0A432XRT3_9GAMM</name>